<gene>
    <name evidence="1" type="ORF">O6H91_14G067900</name>
</gene>
<dbReference type="Proteomes" id="UP001162992">
    <property type="component" value="Chromosome 14"/>
</dbReference>
<organism evidence="1 2">
    <name type="scientific">Diphasiastrum complanatum</name>
    <name type="common">Issler's clubmoss</name>
    <name type="synonym">Lycopodium complanatum</name>
    <dbReference type="NCBI Taxonomy" id="34168"/>
    <lineage>
        <taxon>Eukaryota</taxon>
        <taxon>Viridiplantae</taxon>
        <taxon>Streptophyta</taxon>
        <taxon>Embryophyta</taxon>
        <taxon>Tracheophyta</taxon>
        <taxon>Lycopodiopsida</taxon>
        <taxon>Lycopodiales</taxon>
        <taxon>Lycopodiaceae</taxon>
        <taxon>Lycopodioideae</taxon>
        <taxon>Diphasiastrum</taxon>
    </lineage>
</organism>
<dbReference type="EMBL" id="CM055105">
    <property type="protein sequence ID" value="KAJ7531995.1"/>
    <property type="molecule type" value="Genomic_DNA"/>
</dbReference>
<accession>A0ACC2BQK6</accession>
<reference evidence="2" key="1">
    <citation type="journal article" date="2024" name="Proc. Natl. Acad. Sci. U.S.A.">
        <title>Extraordinary preservation of gene collinearity over three hundred million years revealed in homosporous lycophytes.</title>
        <authorList>
            <person name="Li C."/>
            <person name="Wickell D."/>
            <person name="Kuo L.Y."/>
            <person name="Chen X."/>
            <person name="Nie B."/>
            <person name="Liao X."/>
            <person name="Peng D."/>
            <person name="Ji J."/>
            <person name="Jenkins J."/>
            <person name="Williams M."/>
            <person name="Shu S."/>
            <person name="Plott C."/>
            <person name="Barry K."/>
            <person name="Rajasekar S."/>
            <person name="Grimwood J."/>
            <person name="Han X."/>
            <person name="Sun S."/>
            <person name="Hou Z."/>
            <person name="He W."/>
            <person name="Dai G."/>
            <person name="Sun C."/>
            <person name="Schmutz J."/>
            <person name="Leebens-Mack J.H."/>
            <person name="Li F.W."/>
            <person name="Wang L."/>
        </authorList>
    </citation>
    <scope>NUCLEOTIDE SEQUENCE [LARGE SCALE GENOMIC DNA]</scope>
    <source>
        <strain evidence="2">cv. PW_Plant_1</strain>
    </source>
</reference>
<keyword evidence="2" id="KW-1185">Reference proteome</keyword>
<name>A0ACC2BQK6_DIPCM</name>
<evidence type="ECO:0000313" key="2">
    <source>
        <dbReference type="Proteomes" id="UP001162992"/>
    </source>
</evidence>
<evidence type="ECO:0000313" key="1">
    <source>
        <dbReference type="EMBL" id="KAJ7531995.1"/>
    </source>
</evidence>
<proteinExistence type="predicted"/>
<sequence length="203" mass="23783">MLMHVFQPRSPVNVETKSVKIQKVVDFLLDMQEMLQVAKDSIYSAQNRAKHYIDLKRSPRDFKVDDWVYLRIPKDFKTLCTGKHYKLPTRYCGPFRIVRRICSLVYKLNLQVKSTAHPIFHVSRLKLSLHDGDTVGSVEDLSHLEDVLLSVPLEPEKVLKTRDKQLRNHSISECLIRWKGHTEDDDSCERVDSIKKIFLKFSF</sequence>
<comment type="caution">
    <text evidence="1">The sequence shown here is derived from an EMBL/GenBank/DDBJ whole genome shotgun (WGS) entry which is preliminary data.</text>
</comment>
<protein>
    <submittedName>
        <fullName evidence="1">Uncharacterized protein</fullName>
    </submittedName>
</protein>